<organism evidence="1">
    <name type="scientific">Physcomitrium patens</name>
    <name type="common">Spreading-leaved earth moss</name>
    <name type="synonym">Physcomitrella patens</name>
    <dbReference type="NCBI Taxonomy" id="3218"/>
    <lineage>
        <taxon>Eukaryota</taxon>
        <taxon>Viridiplantae</taxon>
        <taxon>Streptophyta</taxon>
        <taxon>Embryophyta</taxon>
        <taxon>Bryophyta</taxon>
        <taxon>Bryophytina</taxon>
        <taxon>Bryopsida</taxon>
        <taxon>Funariidae</taxon>
        <taxon>Funariales</taxon>
        <taxon>Funariaceae</taxon>
        <taxon>Physcomitrium</taxon>
    </lineage>
</organism>
<reference evidence="1 3" key="2">
    <citation type="journal article" date="2018" name="Plant J.">
        <title>The Physcomitrella patens chromosome-scale assembly reveals moss genome structure and evolution.</title>
        <authorList>
            <person name="Lang D."/>
            <person name="Ullrich K.K."/>
            <person name="Murat F."/>
            <person name="Fuchs J."/>
            <person name="Jenkins J."/>
            <person name="Haas F.B."/>
            <person name="Piednoel M."/>
            <person name="Gundlach H."/>
            <person name="Van Bel M."/>
            <person name="Meyberg R."/>
            <person name="Vives C."/>
            <person name="Morata J."/>
            <person name="Symeonidi A."/>
            <person name="Hiss M."/>
            <person name="Muchero W."/>
            <person name="Kamisugi Y."/>
            <person name="Saleh O."/>
            <person name="Blanc G."/>
            <person name="Decker E.L."/>
            <person name="van Gessel N."/>
            <person name="Grimwood J."/>
            <person name="Hayes R.D."/>
            <person name="Graham S.W."/>
            <person name="Gunter L.E."/>
            <person name="McDaniel S.F."/>
            <person name="Hoernstein S.N.W."/>
            <person name="Larsson A."/>
            <person name="Li F.W."/>
            <person name="Perroud P.F."/>
            <person name="Phillips J."/>
            <person name="Ranjan P."/>
            <person name="Rokshar D.S."/>
            <person name="Rothfels C.J."/>
            <person name="Schneider L."/>
            <person name="Shu S."/>
            <person name="Stevenson D.W."/>
            <person name="Thummler F."/>
            <person name="Tillich M."/>
            <person name="Villarreal Aguilar J.C."/>
            <person name="Widiez T."/>
            <person name="Wong G.K."/>
            <person name="Wymore A."/>
            <person name="Zhang Y."/>
            <person name="Zimmer A.D."/>
            <person name="Quatrano R.S."/>
            <person name="Mayer K.F.X."/>
            <person name="Goodstein D."/>
            <person name="Casacuberta J.M."/>
            <person name="Vandepoele K."/>
            <person name="Reski R."/>
            <person name="Cuming A.C."/>
            <person name="Tuskan G.A."/>
            <person name="Maumus F."/>
            <person name="Salse J."/>
            <person name="Schmutz J."/>
            <person name="Rensing S.A."/>
        </authorList>
    </citation>
    <scope>NUCLEOTIDE SEQUENCE [LARGE SCALE GENOMIC DNA]</scope>
    <source>
        <strain evidence="2 3">cv. Gransden 2004</strain>
    </source>
</reference>
<evidence type="ECO:0000313" key="1">
    <source>
        <dbReference type="EMBL" id="PNR57418.1"/>
    </source>
</evidence>
<accession>A0A2K1KUH3</accession>
<reference evidence="2" key="3">
    <citation type="submission" date="2020-12" db="UniProtKB">
        <authorList>
            <consortium name="EnsemblPlants"/>
        </authorList>
    </citation>
    <scope>IDENTIFICATION</scope>
</reference>
<gene>
    <name evidence="1" type="ORF">PHYPA_004412</name>
</gene>
<evidence type="ECO:0000313" key="2">
    <source>
        <dbReference type="EnsemblPlants" id="PAC:32941104.CDS.1"/>
    </source>
</evidence>
<dbReference type="Gramene" id="Pp3c3_14250V3.1">
    <property type="protein sequence ID" value="PAC:32941104.CDS.1"/>
    <property type="gene ID" value="Pp3c3_14250"/>
</dbReference>
<dbReference type="EnsemblPlants" id="Pp3c3_14250V3.1">
    <property type="protein sequence ID" value="PAC:32941104.CDS.1"/>
    <property type="gene ID" value="Pp3c3_14250"/>
</dbReference>
<name>A0A2K1KUH3_PHYPA</name>
<dbReference type="AlphaFoldDB" id="A0A2K1KUH3"/>
<proteinExistence type="predicted"/>
<protein>
    <submittedName>
        <fullName evidence="1 2">Uncharacterized protein</fullName>
    </submittedName>
</protein>
<dbReference type="Gramene" id="Pp3c3_14250V3.2">
    <property type="protein sequence ID" value="PAC:32941105.CDS.1"/>
    <property type="gene ID" value="Pp3c3_14250"/>
</dbReference>
<reference evidence="1 3" key="1">
    <citation type="journal article" date="2008" name="Science">
        <title>The Physcomitrella genome reveals evolutionary insights into the conquest of land by plants.</title>
        <authorList>
            <person name="Rensing S."/>
            <person name="Lang D."/>
            <person name="Zimmer A."/>
            <person name="Terry A."/>
            <person name="Salamov A."/>
            <person name="Shapiro H."/>
            <person name="Nishiyama T."/>
            <person name="Perroud P.-F."/>
            <person name="Lindquist E."/>
            <person name="Kamisugi Y."/>
            <person name="Tanahashi T."/>
            <person name="Sakakibara K."/>
            <person name="Fujita T."/>
            <person name="Oishi K."/>
            <person name="Shin-I T."/>
            <person name="Kuroki Y."/>
            <person name="Toyoda A."/>
            <person name="Suzuki Y."/>
            <person name="Hashimoto A."/>
            <person name="Yamaguchi K."/>
            <person name="Sugano A."/>
            <person name="Kohara Y."/>
            <person name="Fujiyama A."/>
            <person name="Anterola A."/>
            <person name="Aoki S."/>
            <person name="Ashton N."/>
            <person name="Barbazuk W.B."/>
            <person name="Barker E."/>
            <person name="Bennetzen J."/>
            <person name="Bezanilla M."/>
            <person name="Blankenship R."/>
            <person name="Cho S.H."/>
            <person name="Dutcher S."/>
            <person name="Estelle M."/>
            <person name="Fawcett J.A."/>
            <person name="Gundlach H."/>
            <person name="Hanada K."/>
            <person name="Heyl A."/>
            <person name="Hicks K.A."/>
            <person name="Hugh J."/>
            <person name="Lohr M."/>
            <person name="Mayer K."/>
            <person name="Melkozernov A."/>
            <person name="Murata T."/>
            <person name="Nelson D."/>
            <person name="Pils B."/>
            <person name="Prigge M."/>
            <person name="Reiss B."/>
            <person name="Renner T."/>
            <person name="Rombauts S."/>
            <person name="Rushton P."/>
            <person name="Sanderfoot A."/>
            <person name="Schween G."/>
            <person name="Shiu S.-H."/>
            <person name="Stueber K."/>
            <person name="Theodoulou F.L."/>
            <person name="Tu H."/>
            <person name="Van de Peer Y."/>
            <person name="Verrier P.J."/>
            <person name="Waters E."/>
            <person name="Wood A."/>
            <person name="Yang L."/>
            <person name="Cove D."/>
            <person name="Cuming A."/>
            <person name="Hasebe M."/>
            <person name="Lucas S."/>
            <person name="Mishler D.B."/>
            <person name="Reski R."/>
            <person name="Grigoriev I."/>
            <person name="Quatrano R.S."/>
            <person name="Boore J.L."/>
        </authorList>
    </citation>
    <scope>NUCLEOTIDE SEQUENCE [LARGE SCALE GENOMIC DNA]</scope>
    <source>
        <strain evidence="2 3">cv. Gransden 2004</strain>
    </source>
</reference>
<dbReference type="InParanoid" id="A0A2K1KUH3"/>
<sequence>MLLNEKRWNEKRPKMRCSRWAWKLLIGVKKSRVYMDAKKRKGNQILETKKCQNSSTSLLFIL</sequence>
<dbReference type="Proteomes" id="UP000006727">
    <property type="component" value="Chromosome 3"/>
</dbReference>
<dbReference type="EMBL" id="ABEU02000003">
    <property type="protein sequence ID" value="PNR57418.1"/>
    <property type="molecule type" value="Genomic_DNA"/>
</dbReference>
<keyword evidence="3" id="KW-1185">Reference proteome</keyword>
<dbReference type="EnsemblPlants" id="Pp3c3_14250V3.2">
    <property type="protein sequence ID" value="PAC:32941105.CDS.1"/>
    <property type="gene ID" value="Pp3c3_14250"/>
</dbReference>
<evidence type="ECO:0000313" key="3">
    <source>
        <dbReference type="Proteomes" id="UP000006727"/>
    </source>
</evidence>